<dbReference type="Proteomes" id="UP000031666">
    <property type="component" value="Unassembled WGS sequence"/>
</dbReference>
<dbReference type="AlphaFoldDB" id="A0A0B8QCC4"/>
<organism evidence="4 5">
    <name type="scientific">Vibrio ishigakensis</name>
    <dbReference type="NCBI Taxonomy" id="1481914"/>
    <lineage>
        <taxon>Bacteria</taxon>
        <taxon>Pseudomonadati</taxon>
        <taxon>Pseudomonadota</taxon>
        <taxon>Gammaproteobacteria</taxon>
        <taxon>Vibrionales</taxon>
        <taxon>Vibrionaceae</taxon>
        <taxon>Vibrio</taxon>
    </lineage>
</organism>
<evidence type="ECO:0000256" key="1">
    <source>
        <dbReference type="ARBA" id="ARBA00022691"/>
    </source>
</evidence>
<evidence type="ECO:0000313" key="4">
    <source>
        <dbReference type="EMBL" id="GAM74587.1"/>
    </source>
</evidence>
<dbReference type="InterPro" id="IPR023370">
    <property type="entry name" value="TrmO-like_N"/>
</dbReference>
<dbReference type="CDD" id="cd09281">
    <property type="entry name" value="UPF0066"/>
    <property type="match status" value="1"/>
</dbReference>
<dbReference type="PROSITE" id="PS51668">
    <property type="entry name" value="TSAA_2"/>
    <property type="match status" value="1"/>
</dbReference>
<dbReference type="SUPFAM" id="SSF118196">
    <property type="entry name" value="YaeB-like"/>
    <property type="match status" value="1"/>
</dbReference>
<dbReference type="EMBL" id="BBSC01000003">
    <property type="protein sequence ID" value="GAM74587.1"/>
    <property type="molecule type" value="Genomic_DNA"/>
</dbReference>
<evidence type="ECO:0000256" key="2">
    <source>
        <dbReference type="ARBA" id="ARBA00033753"/>
    </source>
</evidence>
<dbReference type="InterPro" id="IPR040372">
    <property type="entry name" value="YaeB-like"/>
</dbReference>
<dbReference type="Pfam" id="PF01980">
    <property type="entry name" value="TrmO_N"/>
    <property type="match status" value="1"/>
</dbReference>
<evidence type="ECO:0000313" key="5">
    <source>
        <dbReference type="Proteomes" id="UP000031666"/>
    </source>
</evidence>
<gene>
    <name evidence="4" type="ORF">JCM19241_930</name>
</gene>
<comment type="caution">
    <text evidence="4">The sequence shown here is derived from an EMBL/GenBank/DDBJ whole genome shotgun (WGS) entry which is preliminary data.</text>
</comment>
<dbReference type="NCBIfam" id="TIGR00104">
    <property type="entry name" value="tRNA_TsaA"/>
    <property type="match status" value="1"/>
</dbReference>
<reference evidence="4 5" key="1">
    <citation type="submission" date="2015-01" db="EMBL/GenBank/DDBJ databases">
        <title>Vibrio sp. C94 JCM 19241 whole genome shotgun sequence.</title>
        <authorList>
            <person name="Sawabe T."/>
            <person name="Meirelles P."/>
            <person name="Feng G."/>
            <person name="Sayaka M."/>
            <person name="Hattori M."/>
            <person name="Ohkuma M."/>
        </authorList>
    </citation>
    <scope>NUCLEOTIDE SEQUENCE [LARGE SCALE GENOMIC DNA]</scope>
    <source>
        <strain evidence="5">JCM 19241</strain>
    </source>
</reference>
<dbReference type="InterPro" id="IPR036413">
    <property type="entry name" value="YaeB-like_sf"/>
</dbReference>
<reference evidence="4 5" key="2">
    <citation type="submission" date="2015-01" db="EMBL/GenBank/DDBJ databases">
        <authorList>
            <consortium name="NBRP consortium"/>
            <person name="Sawabe T."/>
            <person name="Meirelles P."/>
            <person name="Feng G."/>
            <person name="Sayaka M."/>
            <person name="Hattori M."/>
            <person name="Ohkuma M."/>
        </authorList>
    </citation>
    <scope>NUCLEOTIDE SEQUENCE [LARGE SCALE GENOMIC DNA]</scope>
    <source>
        <strain evidence="5">JCM 19241</strain>
    </source>
</reference>
<evidence type="ECO:0000259" key="3">
    <source>
        <dbReference type="PROSITE" id="PS51668"/>
    </source>
</evidence>
<proteinExistence type="inferred from homology"/>
<accession>A0A0B8QCC4</accession>
<keyword evidence="1" id="KW-0949">S-adenosyl-L-methionine</keyword>
<dbReference type="Gene3D" id="2.40.30.70">
    <property type="entry name" value="YaeB-like"/>
    <property type="match status" value="1"/>
</dbReference>
<comment type="similarity">
    <text evidence="2">Belongs to the tRNA methyltransferase O family.</text>
</comment>
<feature type="domain" description="TsaA-like" evidence="3">
    <location>
        <begin position="5"/>
        <end position="129"/>
    </location>
</feature>
<name>A0A0B8QCC4_9VIBR</name>
<dbReference type="InterPro" id="IPR036414">
    <property type="entry name" value="YaeB_N_sf"/>
</dbReference>
<protein>
    <recommendedName>
        <fullName evidence="3">TsaA-like domain-containing protein</fullName>
    </recommendedName>
</protein>
<dbReference type="PANTHER" id="PTHR12818:SF0">
    <property type="entry name" value="TRNA (ADENINE(37)-N6)-METHYLTRANSFERASE"/>
    <property type="match status" value="1"/>
</dbReference>
<sequence>MTDSLTFIGKITTPYQDLNQCPNNIQFDGPSCTITVFEEFAQGLKGLSAGEHILLLYWLTDAKRDHNLQQGKGGKGTFALRSPHRPNPIGAAVLPITKIENGVITVKGLDCLDGTPLLDIKPAIYREHS</sequence>
<dbReference type="STRING" id="1481914.JCM19241_930"/>
<dbReference type="PANTHER" id="PTHR12818">
    <property type="entry name" value="TRNA (ADENINE(37)-N6)-METHYLTRANSFERASE"/>
    <property type="match status" value="1"/>
</dbReference>